<keyword evidence="1" id="KW-1133">Transmembrane helix</keyword>
<evidence type="ECO:0000313" key="2">
    <source>
        <dbReference type="EMBL" id="KAF9520112.1"/>
    </source>
</evidence>
<feature type="transmembrane region" description="Helical" evidence="1">
    <location>
        <begin position="20"/>
        <end position="38"/>
    </location>
</feature>
<keyword evidence="3" id="KW-1185">Reference proteome</keyword>
<evidence type="ECO:0000256" key="1">
    <source>
        <dbReference type="SAM" id="Phobius"/>
    </source>
</evidence>
<keyword evidence="1" id="KW-0812">Transmembrane</keyword>
<dbReference type="EMBL" id="MU128914">
    <property type="protein sequence ID" value="KAF9520112.1"/>
    <property type="molecule type" value="Genomic_DNA"/>
</dbReference>
<dbReference type="AlphaFoldDB" id="A0A9P6B9R4"/>
<organism evidence="2 3">
    <name type="scientific">Hydnum rufescens UP504</name>
    <dbReference type="NCBI Taxonomy" id="1448309"/>
    <lineage>
        <taxon>Eukaryota</taxon>
        <taxon>Fungi</taxon>
        <taxon>Dikarya</taxon>
        <taxon>Basidiomycota</taxon>
        <taxon>Agaricomycotina</taxon>
        <taxon>Agaricomycetes</taxon>
        <taxon>Cantharellales</taxon>
        <taxon>Hydnaceae</taxon>
        <taxon>Hydnum</taxon>
    </lineage>
</organism>
<protein>
    <submittedName>
        <fullName evidence="2">Uncharacterized protein</fullName>
    </submittedName>
</protein>
<keyword evidence="1" id="KW-0472">Membrane</keyword>
<dbReference type="Proteomes" id="UP000886523">
    <property type="component" value="Unassembled WGS sequence"/>
</dbReference>
<reference evidence="2" key="1">
    <citation type="journal article" date="2020" name="Nat. Commun.">
        <title>Large-scale genome sequencing of mycorrhizal fungi provides insights into the early evolution of symbiotic traits.</title>
        <authorList>
            <person name="Miyauchi S."/>
            <person name="Kiss E."/>
            <person name="Kuo A."/>
            <person name="Drula E."/>
            <person name="Kohler A."/>
            <person name="Sanchez-Garcia M."/>
            <person name="Morin E."/>
            <person name="Andreopoulos B."/>
            <person name="Barry K.W."/>
            <person name="Bonito G."/>
            <person name="Buee M."/>
            <person name="Carver A."/>
            <person name="Chen C."/>
            <person name="Cichocki N."/>
            <person name="Clum A."/>
            <person name="Culley D."/>
            <person name="Crous P.W."/>
            <person name="Fauchery L."/>
            <person name="Girlanda M."/>
            <person name="Hayes R.D."/>
            <person name="Keri Z."/>
            <person name="LaButti K."/>
            <person name="Lipzen A."/>
            <person name="Lombard V."/>
            <person name="Magnuson J."/>
            <person name="Maillard F."/>
            <person name="Murat C."/>
            <person name="Nolan M."/>
            <person name="Ohm R.A."/>
            <person name="Pangilinan J."/>
            <person name="Pereira M.F."/>
            <person name="Perotto S."/>
            <person name="Peter M."/>
            <person name="Pfister S."/>
            <person name="Riley R."/>
            <person name="Sitrit Y."/>
            <person name="Stielow J.B."/>
            <person name="Szollosi G."/>
            <person name="Zifcakova L."/>
            <person name="Stursova M."/>
            <person name="Spatafora J.W."/>
            <person name="Tedersoo L."/>
            <person name="Vaario L.M."/>
            <person name="Yamada A."/>
            <person name="Yan M."/>
            <person name="Wang P."/>
            <person name="Xu J."/>
            <person name="Bruns T."/>
            <person name="Baldrian P."/>
            <person name="Vilgalys R."/>
            <person name="Dunand C."/>
            <person name="Henrissat B."/>
            <person name="Grigoriev I.V."/>
            <person name="Hibbett D."/>
            <person name="Nagy L.G."/>
            <person name="Martin F.M."/>
        </authorList>
    </citation>
    <scope>NUCLEOTIDE SEQUENCE</scope>
    <source>
        <strain evidence="2">UP504</strain>
    </source>
</reference>
<evidence type="ECO:0000313" key="3">
    <source>
        <dbReference type="Proteomes" id="UP000886523"/>
    </source>
</evidence>
<sequence>MSPHRRRVAWGWDRSMICPYQIIFMYTWWIIGLIYPHSGQSGPKGRAPTKCIPTARPLGLVYQWLWIFSVIIPDRGGEKIQILCRLKKGGLAFTSRSAKVNISPYLVFTESSNHAIAFYATVAVPKTMWFPTKPRYGAGEDAGSRCTSINLILNWKQVFQAKPLTRLLFFSIPRWCGPKQGSERGEVWYLCSEPLIYNFGAVMLANAFVPPVVVRWEDMMGTEDTCARHQISEQPGAA</sequence>
<accession>A0A9P6B9R4</accession>
<gene>
    <name evidence="2" type="ORF">BS47DRAFT_1379044</name>
</gene>
<proteinExistence type="predicted"/>
<comment type="caution">
    <text evidence="2">The sequence shown here is derived from an EMBL/GenBank/DDBJ whole genome shotgun (WGS) entry which is preliminary data.</text>
</comment>
<name>A0A9P6B9R4_9AGAM</name>